<dbReference type="OrthoDB" id="119583at2"/>
<evidence type="ECO:0000256" key="1">
    <source>
        <dbReference type="SAM" id="MobiDB-lite"/>
    </source>
</evidence>
<dbReference type="SUPFAM" id="SSF160719">
    <property type="entry name" value="gpW/gp25-like"/>
    <property type="match status" value="1"/>
</dbReference>
<evidence type="ECO:0000313" key="3">
    <source>
        <dbReference type="EMBL" id="PVZ67805.1"/>
    </source>
</evidence>
<dbReference type="AlphaFoldDB" id="A0A2V1GYI3"/>
<dbReference type="InterPro" id="IPR017737">
    <property type="entry name" value="TssE1-like"/>
</dbReference>
<dbReference type="InterPro" id="IPR007048">
    <property type="entry name" value="IraD/Gp25-like"/>
</dbReference>
<sequence length="168" mass="18789">MMTEFNQSEHLQPSLLDRLTDSEPNKQVESLSSRSLGMDQLRACVQRDLAWLLNSTSISPLVDFSEFDELPSSVVNFGVPEFSGVSASSLDIKDIEKGIKQSILNFEPRLMKGSVKVSSVSRDEMSENAISFDIEANFWAQPVPIRILLQSDLDLETGDFIVREKTGF</sequence>
<dbReference type="InterPro" id="IPR053176">
    <property type="entry name" value="T6SS_TssE1-like"/>
</dbReference>
<dbReference type="PANTHER" id="PTHR38595">
    <property type="entry name" value="CYTOPLASMIC PROTEIN-RELATED"/>
    <property type="match status" value="1"/>
</dbReference>
<evidence type="ECO:0000259" key="2">
    <source>
        <dbReference type="Pfam" id="PF04965"/>
    </source>
</evidence>
<dbReference type="Pfam" id="PF04965">
    <property type="entry name" value="GPW_gp25"/>
    <property type="match status" value="1"/>
</dbReference>
<name>A0A2V1GYI3_9GAMM</name>
<feature type="compositionally biased region" description="Polar residues" evidence="1">
    <location>
        <begin position="1"/>
        <end position="11"/>
    </location>
</feature>
<dbReference type="PANTHER" id="PTHR38595:SF1">
    <property type="entry name" value="TYPE VI SECRETION SYSTEM COMPONENT TSSE1"/>
    <property type="match status" value="1"/>
</dbReference>
<evidence type="ECO:0000313" key="4">
    <source>
        <dbReference type="Proteomes" id="UP000244906"/>
    </source>
</evidence>
<dbReference type="Proteomes" id="UP000244906">
    <property type="component" value="Unassembled WGS sequence"/>
</dbReference>
<proteinExistence type="predicted"/>
<reference evidence="3 4" key="1">
    <citation type="submission" date="2018-04" db="EMBL/GenBank/DDBJ databases">
        <title>Thalassorhabdus spongiae gen. nov., sp. nov., isolated from a marine sponge in South-West Iceland.</title>
        <authorList>
            <person name="Knobloch S."/>
            <person name="Daussin A."/>
            <person name="Johannsson R."/>
            <person name="Marteinsson V.T."/>
        </authorList>
    </citation>
    <scope>NUCLEOTIDE SEQUENCE [LARGE SCALE GENOMIC DNA]</scope>
    <source>
        <strain evidence="3 4">Hp12</strain>
    </source>
</reference>
<organism evidence="3 4">
    <name type="scientific">Pelagibaculum spongiae</name>
    <dbReference type="NCBI Taxonomy" id="2080658"/>
    <lineage>
        <taxon>Bacteria</taxon>
        <taxon>Pseudomonadati</taxon>
        <taxon>Pseudomonadota</taxon>
        <taxon>Gammaproteobacteria</taxon>
        <taxon>Oceanospirillales</taxon>
        <taxon>Pelagibaculum</taxon>
    </lineage>
</organism>
<gene>
    <name evidence="3" type="primary">tssE</name>
    <name evidence="3" type="ORF">DC094_14730</name>
</gene>
<dbReference type="EMBL" id="QDDL01000006">
    <property type="protein sequence ID" value="PVZ67805.1"/>
    <property type="molecule type" value="Genomic_DNA"/>
</dbReference>
<feature type="region of interest" description="Disordered" evidence="1">
    <location>
        <begin position="1"/>
        <end position="32"/>
    </location>
</feature>
<accession>A0A2V1GYI3</accession>
<comment type="caution">
    <text evidence="3">The sequence shown here is derived from an EMBL/GenBank/DDBJ whole genome shotgun (WGS) entry which is preliminary data.</text>
</comment>
<protein>
    <submittedName>
        <fullName evidence="3">Type VI secretion system baseplate subunit TssE</fullName>
    </submittedName>
</protein>
<dbReference type="NCBIfam" id="TIGR03357">
    <property type="entry name" value="VI_zyme"/>
    <property type="match status" value="1"/>
</dbReference>
<feature type="domain" description="IraD/Gp25-like" evidence="2">
    <location>
        <begin position="40"/>
        <end position="142"/>
    </location>
</feature>
<keyword evidence="4" id="KW-1185">Reference proteome</keyword>